<name>B0DA45_LACBS</name>
<feature type="chain" id="PRO_5002748956" description="Nitrogen permease regulator 3" evidence="4">
    <location>
        <begin position="18"/>
        <end position="738"/>
    </location>
</feature>
<comment type="subcellular location">
    <subcellularLocation>
        <location evidence="2">Vacuole membrane</location>
        <topology evidence="2">Peripheral membrane protein</topology>
    </subcellularLocation>
</comment>
<dbReference type="GeneID" id="6076263"/>
<keyword evidence="7" id="KW-1185">Reference proteome</keyword>
<protein>
    <recommendedName>
        <fullName evidence="2">Nitrogen permease regulator 3</fullName>
    </recommendedName>
    <alternativeName>
        <fullName evidence="2">Required for meiotic nuclear division protein 11</fullName>
    </alternativeName>
</protein>
<dbReference type="GO" id="GO:0005774">
    <property type="term" value="C:vacuolar membrane"/>
    <property type="evidence" value="ECO:0007669"/>
    <property type="project" value="UniProtKB-SubCell"/>
</dbReference>
<dbReference type="GO" id="GO:0051321">
    <property type="term" value="P:meiotic cell cycle"/>
    <property type="evidence" value="ECO:0007669"/>
    <property type="project" value="UniProtKB-UniRule"/>
</dbReference>
<accession>B0DA45</accession>
<dbReference type="InterPro" id="IPR056603">
    <property type="entry name" value="HTH_NPRL3"/>
</dbReference>
<evidence type="ECO:0000313" key="6">
    <source>
        <dbReference type="EMBL" id="EDR08694.1"/>
    </source>
</evidence>
<gene>
    <name evidence="6" type="ORF">LACBIDRAFT_297152</name>
</gene>
<dbReference type="OrthoDB" id="18648at2759"/>
<feature type="compositionally biased region" description="Basic and acidic residues" evidence="3">
    <location>
        <begin position="168"/>
        <end position="190"/>
    </location>
</feature>
<evidence type="ECO:0000256" key="3">
    <source>
        <dbReference type="SAM" id="MobiDB-lite"/>
    </source>
</evidence>
<evidence type="ECO:0000313" key="7">
    <source>
        <dbReference type="Proteomes" id="UP000001194"/>
    </source>
</evidence>
<organism evidence="7">
    <name type="scientific">Laccaria bicolor (strain S238N-H82 / ATCC MYA-4686)</name>
    <name type="common">Bicoloured deceiver</name>
    <name type="synonym">Laccaria laccata var. bicolor</name>
    <dbReference type="NCBI Taxonomy" id="486041"/>
    <lineage>
        <taxon>Eukaryota</taxon>
        <taxon>Fungi</taxon>
        <taxon>Dikarya</taxon>
        <taxon>Basidiomycota</taxon>
        <taxon>Agaricomycotina</taxon>
        <taxon>Agaricomycetes</taxon>
        <taxon>Agaricomycetidae</taxon>
        <taxon>Agaricales</taxon>
        <taxon>Agaricineae</taxon>
        <taxon>Hydnangiaceae</taxon>
        <taxon>Laccaria</taxon>
    </lineage>
</organism>
<sequence>MAESLLAILLVTTSAKGASLVYRWPAFPVSPPRLKRIRPNDLFWPSQLDNLWRASNPADTFGANAESPAQDYTSDPEYRWRRLHEREERPTPQSRRISPGRDRSYSMEKAANLEQYDHVFGYTTQFLAKTLCPKRSMYHQKFELVVDDLAFIGHPVCADSGGVWRFKPEKLNGGPRGRDARGLDNSEAHQDNGSVSPVSVEPSSSKSSWLHTFHLVFVLDLPDPSSSASGNVSKYFDIIYEQIAFTATAVLFQEQVLSNFVQTQCEALSSLKESCISKGDSFDVFTSKALEISSIASGMKLIYEAIRSKSIAYITFNNLPMELQLPPYLETLLHSEGDYDADFIYQFDDDDIRTWGQDLSFGWRLPALAPWKSLLLLDGDNEIDPNITLRGPQLTAEDSTLAEELARFLDTASITLSLADMASLLNWNLESQIYPVVRWLVQHRRAKIVDTVHPGLKTVFSLPPIFQPPLATLTAEFEKRFTHPSIPPLPRILADISTSMSRQTENHFFASVVKTKDLIKLYHEVVLWMLKRDMLVTLHLRIRVVATVDLRKRVQMSRYSSGLSGKGSQGSGVQRDLHYLGEVEESAGVQSGVPWLALSPKSARKHLRRIPSNGSRGSEMSELVIKEYDEQFLGVEDSATYELPTEEDSSGSETSDEHIVSSIIDDPGRATPLERRWLSAMSDGKEPHIAKRFEQINQYFDGKKSDDEILYLAGISRKQLRELLHHYEEYLQTFLHPS</sequence>
<dbReference type="EMBL" id="DS547101">
    <property type="protein sequence ID" value="EDR08694.1"/>
    <property type="molecule type" value="Genomic_DNA"/>
</dbReference>
<comment type="function">
    <text evidence="2">Mediates inactivation of the TORC1 complex in response to amino acid starvation. Required for meiotic nuclear division.</text>
</comment>
<dbReference type="InParanoid" id="B0DA45"/>
<feature type="region of interest" description="Disordered" evidence="3">
    <location>
        <begin position="83"/>
        <end position="105"/>
    </location>
</feature>
<comment type="similarity">
    <text evidence="1 2">Belongs to the NPR3 family.</text>
</comment>
<dbReference type="PANTHER" id="PTHR13153">
    <property type="entry name" value="CGTHBA PROTEIN -14 GENE PROTEIN"/>
    <property type="match status" value="1"/>
</dbReference>
<feature type="domain" description="GATOR1 complex protein NPRL3 C-terminal HTH" evidence="5">
    <location>
        <begin position="671"/>
        <end position="731"/>
    </location>
</feature>
<dbReference type="Pfam" id="PF24064">
    <property type="entry name" value="HTH_NPRL3"/>
    <property type="match status" value="1"/>
</dbReference>
<feature type="region of interest" description="Disordered" evidence="3">
    <location>
        <begin position="168"/>
        <end position="200"/>
    </location>
</feature>
<dbReference type="PANTHER" id="PTHR13153:SF5">
    <property type="entry name" value="GATOR COMPLEX PROTEIN NPRL3"/>
    <property type="match status" value="1"/>
</dbReference>
<keyword evidence="2 4" id="KW-0732">Signal</keyword>
<evidence type="ECO:0000256" key="2">
    <source>
        <dbReference type="RuleBase" id="RU368069"/>
    </source>
</evidence>
<dbReference type="FunCoup" id="B0DA45">
    <property type="interactions" value="96"/>
</dbReference>
<evidence type="ECO:0000259" key="5">
    <source>
        <dbReference type="Pfam" id="PF24064"/>
    </source>
</evidence>
<evidence type="ECO:0000256" key="1">
    <source>
        <dbReference type="ARBA" id="ARBA00010546"/>
    </source>
</evidence>
<dbReference type="GO" id="GO:0034198">
    <property type="term" value="P:cellular response to amino acid starvation"/>
    <property type="evidence" value="ECO:0007669"/>
    <property type="project" value="TreeGrafter"/>
</dbReference>
<keyword evidence="2" id="KW-0469">Meiosis</keyword>
<feature type="region of interest" description="Disordered" evidence="3">
    <location>
        <begin position="642"/>
        <end position="667"/>
    </location>
</feature>
<dbReference type="GO" id="GO:1904262">
    <property type="term" value="P:negative regulation of TORC1 signaling"/>
    <property type="evidence" value="ECO:0007669"/>
    <property type="project" value="TreeGrafter"/>
</dbReference>
<proteinExistence type="inferred from homology"/>
<dbReference type="KEGG" id="lbc:LACBIDRAFT_297152"/>
<dbReference type="GO" id="GO:0010508">
    <property type="term" value="P:positive regulation of autophagy"/>
    <property type="evidence" value="ECO:0007669"/>
    <property type="project" value="TreeGrafter"/>
</dbReference>
<evidence type="ECO:0000256" key="4">
    <source>
        <dbReference type="SAM" id="SignalP"/>
    </source>
</evidence>
<dbReference type="Pfam" id="PF03666">
    <property type="entry name" value="NPR3"/>
    <property type="match status" value="1"/>
</dbReference>
<feature type="signal peptide" evidence="4">
    <location>
        <begin position="1"/>
        <end position="17"/>
    </location>
</feature>
<dbReference type="GO" id="GO:1990130">
    <property type="term" value="C:GATOR1 complex"/>
    <property type="evidence" value="ECO:0007669"/>
    <property type="project" value="TreeGrafter"/>
</dbReference>
<dbReference type="GO" id="GO:0038202">
    <property type="term" value="P:TORC1 signaling"/>
    <property type="evidence" value="ECO:0007669"/>
    <property type="project" value="TreeGrafter"/>
</dbReference>
<dbReference type="Proteomes" id="UP000001194">
    <property type="component" value="Unassembled WGS sequence"/>
</dbReference>
<reference evidence="6 7" key="1">
    <citation type="journal article" date="2008" name="Nature">
        <title>The genome of Laccaria bicolor provides insights into mycorrhizal symbiosis.</title>
        <authorList>
            <person name="Martin F."/>
            <person name="Aerts A."/>
            <person name="Ahren D."/>
            <person name="Brun A."/>
            <person name="Danchin E.G.J."/>
            <person name="Duchaussoy F."/>
            <person name="Gibon J."/>
            <person name="Kohler A."/>
            <person name="Lindquist E."/>
            <person name="Pereda V."/>
            <person name="Salamov A."/>
            <person name="Shapiro H.J."/>
            <person name="Wuyts J."/>
            <person name="Blaudez D."/>
            <person name="Buee M."/>
            <person name="Brokstein P."/>
            <person name="Canbaeck B."/>
            <person name="Cohen D."/>
            <person name="Courty P.E."/>
            <person name="Coutinho P.M."/>
            <person name="Delaruelle C."/>
            <person name="Detter J.C."/>
            <person name="Deveau A."/>
            <person name="DiFazio S."/>
            <person name="Duplessis S."/>
            <person name="Fraissinet-Tachet L."/>
            <person name="Lucic E."/>
            <person name="Frey-Klett P."/>
            <person name="Fourrey C."/>
            <person name="Feussner I."/>
            <person name="Gay G."/>
            <person name="Grimwood J."/>
            <person name="Hoegger P.J."/>
            <person name="Jain P."/>
            <person name="Kilaru S."/>
            <person name="Labbe J."/>
            <person name="Lin Y.C."/>
            <person name="Legue V."/>
            <person name="Le Tacon F."/>
            <person name="Marmeisse R."/>
            <person name="Melayah D."/>
            <person name="Montanini B."/>
            <person name="Muratet M."/>
            <person name="Nehls U."/>
            <person name="Niculita-Hirzel H."/>
            <person name="Oudot-Le Secq M.P."/>
            <person name="Peter M."/>
            <person name="Quesneville H."/>
            <person name="Rajashekar B."/>
            <person name="Reich M."/>
            <person name="Rouhier N."/>
            <person name="Schmutz J."/>
            <person name="Yin T."/>
            <person name="Chalot M."/>
            <person name="Henrissat B."/>
            <person name="Kuees U."/>
            <person name="Lucas S."/>
            <person name="Van de Peer Y."/>
            <person name="Podila G.K."/>
            <person name="Polle A."/>
            <person name="Pukkila P.J."/>
            <person name="Richardson P.M."/>
            <person name="Rouze P."/>
            <person name="Sanders I.R."/>
            <person name="Stajich J.E."/>
            <person name="Tunlid A."/>
            <person name="Tuskan G."/>
            <person name="Grigoriev I.V."/>
        </authorList>
    </citation>
    <scope>NUCLEOTIDE SEQUENCE [LARGE SCALE GENOMIC DNA]</scope>
    <source>
        <strain evidence="7">S238N-H82 / ATCC MYA-4686</strain>
    </source>
</reference>
<dbReference type="AlphaFoldDB" id="B0DA45"/>
<dbReference type="InterPro" id="IPR005365">
    <property type="entry name" value="Npr3"/>
</dbReference>
<dbReference type="STRING" id="486041.B0DA45"/>
<dbReference type="HOGENOM" id="CLU_021922_0_0_1"/>
<dbReference type="RefSeq" id="XP_001880919.1">
    <property type="nucleotide sequence ID" value="XM_001880884.1"/>
</dbReference>